<proteinExistence type="predicted"/>
<dbReference type="Gene3D" id="2.30.30.40">
    <property type="entry name" value="SH3 Domains"/>
    <property type="match status" value="1"/>
</dbReference>
<evidence type="ECO:0000259" key="1">
    <source>
        <dbReference type="PROSITE" id="PS51781"/>
    </source>
</evidence>
<sequence>MHPKTLLLFILPIILGTHSIANVYNECCGKCTGSSNCTACKNCRYCKHCNSGGSCGACSSGYENKVENKKNEVSKSTPPSTLIIKPDVNPKSLLYYVNTQFAQVRSGPGSTYKVIDKIPYKTKVQVISIPNGDWYEVKYTASDKSVKQGFVLRESLAK</sequence>
<evidence type="ECO:0000313" key="3">
    <source>
        <dbReference type="Proteomes" id="UP000249547"/>
    </source>
</evidence>
<accession>A0A327R5J4</accession>
<gene>
    <name evidence="2" type="ORF">LX64_00470</name>
</gene>
<dbReference type="AlphaFoldDB" id="A0A327R5J4"/>
<comment type="caution">
    <text evidence="2">The sequence shown here is derived from an EMBL/GenBank/DDBJ whole genome shotgun (WGS) entry which is preliminary data.</text>
</comment>
<dbReference type="Proteomes" id="UP000249547">
    <property type="component" value="Unassembled WGS sequence"/>
</dbReference>
<reference evidence="2 3" key="1">
    <citation type="submission" date="2018-06" db="EMBL/GenBank/DDBJ databases">
        <title>Genomic Encyclopedia of Archaeal and Bacterial Type Strains, Phase II (KMG-II): from individual species to whole genera.</title>
        <authorList>
            <person name="Goeker M."/>
        </authorList>
    </citation>
    <scope>NUCLEOTIDE SEQUENCE [LARGE SCALE GENOMIC DNA]</scope>
    <source>
        <strain evidence="2 3">DSM 23857</strain>
    </source>
</reference>
<dbReference type="PROSITE" id="PS51781">
    <property type="entry name" value="SH3B"/>
    <property type="match status" value="1"/>
</dbReference>
<dbReference type="Pfam" id="PF08239">
    <property type="entry name" value="SH3_3"/>
    <property type="match status" value="1"/>
</dbReference>
<protein>
    <submittedName>
        <fullName evidence="2">SH3 domain-containing protein</fullName>
    </submittedName>
</protein>
<feature type="domain" description="SH3b" evidence="1">
    <location>
        <begin position="92"/>
        <end position="155"/>
    </location>
</feature>
<evidence type="ECO:0000313" key="2">
    <source>
        <dbReference type="EMBL" id="RAJ10863.1"/>
    </source>
</evidence>
<dbReference type="EMBL" id="QLLL01000001">
    <property type="protein sequence ID" value="RAJ10863.1"/>
    <property type="molecule type" value="Genomic_DNA"/>
</dbReference>
<dbReference type="InterPro" id="IPR003646">
    <property type="entry name" value="SH3-like_bac-type"/>
</dbReference>
<organism evidence="2 3">
    <name type="scientific">Chitinophaga skermanii</name>
    <dbReference type="NCBI Taxonomy" id="331697"/>
    <lineage>
        <taxon>Bacteria</taxon>
        <taxon>Pseudomonadati</taxon>
        <taxon>Bacteroidota</taxon>
        <taxon>Chitinophagia</taxon>
        <taxon>Chitinophagales</taxon>
        <taxon>Chitinophagaceae</taxon>
        <taxon>Chitinophaga</taxon>
    </lineage>
</organism>
<keyword evidence="3" id="KW-1185">Reference proteome</keyword>
<name>A0A327R5J4_9BACT</name>